<dbReference type="OrthoDB" id="9793295at2"/>
<dbReference type="SUPFAM" id="SSF54631">
    <property type="entry name" value="CBS-domain pair"/>
    <property type="match status" value="1"/>
</dbReference>
<dbReference type="PANTHER" id="PTHR43080">
    <property type="entry name" value="CBS DOMAIN-CONTAINING PROTEIN CBSX3, MITOCHONDRIAL"/>
    <property type="match status" value="1"/>
</dbReference>
<gene>
    <name evidence="4" type="ORF">C7C56_015270</name>
</gene>
<dbReference type="Gene3D" id="3.10.580.10">
    <property type="entry name" value="CBS-domain"/>
    <property type="match status" value="1"/>
</dbReference>
<dbReference type="AlphaFoldDB" id="A0A2U2HIX3"/>
<dbReference type="PANTHER" id="PTHR43080:SF2">
    <property type="entry name" value="CBS DOMAIN-CONTAINING PROTEIN"/>
    <property type="match status" value="1"/>
</dbReference>
<evidence type="ECO:0000256" key="2">
    <source>
        <dbReference type="PROSITE-ProRule" id="PRU00703"/>
    </source>
</evidence>
<dbReference type="Pfam" id="PF00571">
    <property type="entry name" value="CBS"/>
    <property type="match status" value="2"/>
</dbReference>
<evidence type="ECO:0000313" key="4">
    <source>
        <dbReference type="EMBL" id="PWF46757.1"/>
    </source>
</evidence>
<feature type="domain" description="CBS" evidence="3">
    <location>
        <begin position="52"/>
        <end position="109"/>
    </location>
</feature>
<accession>A0A2U2HIX3</accession>
<name>A0A2U2HIX3_9BURK</name>
<dbReference type="RefSeq" id="WP_106758235.1">
    <property type="nucleotide sequence ID" value="NZ_PXWF02000240.1"/>
</dbReference>
<dbReference type="EMBL" id="PXWF02000240">
    <property type="protein sequence ID" value="PWF46757.1"/>
    <property type="molecule type" value="Genomic_DNA"/>
</dbReference>
<protein>
    <submittedName>
        <fullName evidence="4">CBS domain-containing protein</fullName>
    </submittedName>
</protein>
<dbReference type="SMART" id="SM00116">
    <property type="entry name" value="CBS"/>
    <property type="match status" value="2"/>
</dbReference>
<evidence type="ECO:0000256" key="1">
    <source>
        <dbReference type="ARBA" id="ARBA00023122"/>
    </source>
</evidence>
<keyword evidence="1 2" id="KW-0129">CBS domain</keyword>
<dbReference type="Proteomes" id="UP000241421">
    <property type="component" value="Unassembled WGS sequence"/>
</dbReference>
<organism evidence="4 5">
    <name type="scientific">Massilia glaciei</name>
    <dbReference type="NCBI Taxonomy" id="1524097"/>
    <lineage>
        <taxon>Bacteria</taxon>
        <taxon>Pseudomonadati</taxon>
        <taxon>Pseudomonadota</taxon>
        <taxon>Betaproteobacteria</taxon>
        <taxon>Burkholderiales</taxon>
        <taxon>Oxalobacteraceae</taxon>
        <taxon>Telluria group</taxon>
        <taxon>Massilia</taxon>
    </lineage>
</organism>
<dbReference type="PROSITE" id="PS51371">
    <property type="entry name" value="CBS"/>
    <property type="match status" value="2"/>
</dbReference>
<dbReference type="InterPro" id="IPR046342">
    <property type="entry name" value="CBS_dom_sf"/>
</dbReference>
<proteinExistence type="predicted"/>
<sequence length="172" mass="18136">MQDEYPELSLLDDALPELAPVPAEVVAPAPPAAMAAPPAPPAAAARPISFMMETNIKTVHAEDTVADVEQVLASNKFSSVPVVGSNGAIVGMISCQDLVMFHAEKKVAAAVRAWEISRINNFEVGPATPVLEVAKLMIAHRMQHVAVTEHGVLLGLVSAIDFVEQLVINEAA</sequence>
<reference evidence="4 5" key="1">
    <citation type="submission" date="2018-04" db="EMBL/GenBank/DDBJ databases">
        <title>Massilia violaceinigra sp. nov., a novel purple-pigmented bacterium isolated from Tianshan glacier, Xinjiang, China.</title>
        <authorList>
            <person name="Wang H."/>
        </authorList>
    </citation>
    <scope>NUCLEOTIDE SEQUENCE [LARGE SCALE GENOMIC DNA]</scope>
    <source>
        <strain evidence="4 5">B448-2</strain>
    </source>
</reference>
<dbReference type="InterPro" id="IPR000644">
    <property type="entry name" value="CBS_dom"/>
</dbReference>
<dbReference type="CDD" id="cd02205">
    <property type="entry name" value="CBS_pair_SF"/>
    <property type="match status" value="1"/>
</dbReference>
<comment type="caution">
    <text evidence="4">The sequence shown here is derived from an EMBL/GenBank/DDBJ whole genome shotgun (WGS) entry which is preliminary data.</text>
</comment>
<dbReference type="InterPro" id="IPR051257">
    <property type="entry name" value="Diverse_CBS-Domain"/>
</dbReference>
<keyword evidence="5" id="KW-1185">Reference proteome</keyword>
<evidence type="ECO:0000313" key="5">
    <source>
        <dbReference type="Proteomes" id="UP000241421"/>
    </source>
</evidence>
<evidence type="ECO:0000259" key="3">
    <source>
        <dbReference type="PROSITE" id="PS51371"/>
    </source>
</evidence>
<feature type="domain" description="CBS" evidence="3">
    <location>
        <begin position="116"/>
        <end position="172"/>
    </location>
</feature>